<evidence type="ECO:0000313" key="9">
    <source>
        <dbReference type="EMBL" id="USG60758.1"/>
    </source>
</evidence>
<dbReference type="Proteomes" id="UP001056291">
    <property type="component" value="Chromosome"/>
</dbReference>
<sequence length="386" mass="41916">MDFSLTDDQRQLQEMARKFATTELVDLAKELEEKNTPVPSDWMKRYGELGFLGMNIATEYGGMGVGNIEALLVLEEFVKISAAVAFPVFESSVGPVRALEHFATPALKERIIPAVCRGEKIVAVCMSEPAAGSALTDLKTRATKTDGEYIVSGQKRWCSGGGHADGYVVYSRMSDAPGAKGIGAIFVEKGMEGLSFGEPEQLMGFRGVPSADIFFDDVKAPLENEIVPAGGFGKLMEAFDLERCGNATMCLGIAQAAFDYALEYAQEREQFGKAIIDFQAIQIKLADMAMKLEASRLLIHRAAQQANDGLPSVRDSSLAKCFANEISREVCGIALQVMGAYGYSKSYGMEQRLRDSWGWGIAGGTIDIQKVNIAASYAGRRFNQRG</sequence>
<dbReference type="InterPro" id="IPR046373">
    <property type="entry name" value="Acyl-CoA_Oxase/DH_mid-dom_sf"/>
</dbReference>
<dbReference type="Pfam" id="PF02771">
    <property type="entry name" value="Acyl-CoA_dh_N"/>
    <property type="match status" value="1"/>
</dbReference>
<evidence type="ECO:0000259" key="6">
    <source>
        <dbReference type="Pfam" id="PF00441"/>
    </source>
</evidence>
<dbReference type="Pfam" id="PF00441">
    <property type="entry name" value="Acyl-CoA_dh_1"/>
    <property type="match status" value="1"/>
</dbReference>
<dbReference type="InterPro" id="IPR036250">
    <property type="entry name" value="AcylCo_DH-like_C"/>
</dbReference>
<name>A0ABY4W3Q5_9PROT</name>
<evidence type="ECO:0000256" key="4">
    <source>
        <dbReference type="ARBA" id="ARBA00022827"/>
    </source>
</evidence>
<evidence type="ECO:0000256" key="5">
    <source>
        <dbReference type="RuleBase" id="RU362125"/>
    </source>
</evidence>
<dbReference type="Pfam" id="PF02770">
    <property type="entry name" value="Acyl-CoA_dh_M"/>
    <property type="match status" value="1"/>
</dbReference>
<dbReference type="Gene3D" id="1.10.540.10">
    <property type="entry name" value="Acyl-CoA dehydrogenase/oxidase, N-terminal domain"/>
    <property type="match status" value="1"/>
</dbReference>
<dbReference type="InterPro" id="IPR009075">
    <property type="entry name" value="AcylCo_DH/oxidase_C"/>
</dbReference>
<evidence type="ECO:0000313" key="10">
    <source>
        <dbReference type="Proteomes" id="UP001056291"/>
    </source>
</evidence>
<keyword evidence="10" id="KW-1185">Reference proteome</keyword>
<evidence type="ECO:0000259" key="7">
    <source>
        <dbReference type="Pfam" id="PF02770"/>
    </source>
</evidence>
<gene>
    <name evidence="9" type="ORF">NBZ79_16490</name>
</gene>
<dbReference type="Gene3D" id="1.20.140.10">
    <property type="entry name" value="Butyryl-CoA Dehydrogenase, subunit A, domain 3"/>
    <property type="match status" value="1"/>
</dbReference>
<feature type="domain" description="Acyl-CoA oxidase/dehydrogenase middle" evidence="7">
    <location>
        <begin position="123"/>
        <end position="218"/>
    </location>
</feature>
<dbReference type="InterPro" id="IPR006091">
    <property type="entry name" value="Acyl-CoA_Oxase/DH_mid-dom"/>
</dbReference>
<accession>A0ABY4W3Q5</accession>
<comment type="cofactor">
    <cofactor evidence="1 5">
        <name>FAD</name>
        <dbReference type="ChEBI" id="CHEBI:57692"/>
    </cofactor>
</comment>
<dbReference type="SUPFAM" id="SSF56645">
    <property type="entry name" value="Acyl-CoA dehydrogenase NM domain-like"/>
    <property type="match status" value="1"/>
</dbReference>
<feature type="domain" description="Acyl-CoA dehydrogenase/oxidase N-terminal" evidence="8">
    <location>
        <begin position="6"/>
        <end position="119"/>
    </location>
</feature>
<dbReference type="Gene3D" id="2.40.110.10">
    <property type="entry name" value="Butyryl-CoA Dehydrogenase, subunit A, domain 2"/>
    <property type="match status" value="1"/>
</dbReference>
<evidence type="ECO:0000256" key="3">
    <source>
        <dbReference type="ARBA" id="ARBA00022630"/>
    </source>
</evidence>
<comment type="similarity">
    <text evidence="2 5">Belongs to the acyl-CoA dehydrogenase family.</text>
</comment>
<dbReference type="PANTHER" id="PTHR43884">
    <property type="entry name" value="ACYL-COA DEHYDROGENASE"/>
    <property type="match status" value="1"/>
</dbReference>
<evidence type="ECO:0000256" key="2">
    <source>
        <dbReference type="ARBA" id="ARBA00009347"/>
    </source>
</evidence>
<keyword evidence="3 5" id="KW-0285">Flavoprotein</keyword>
<dbReference type="InterPro" id="IPR013786">
    <property type="entry name" value="AcylCoA_DH/ox_N"/>
</dbReference>
<dbReference type="EMBL" id="CP098747">
    <property type="protein sequence ID" value="USG60758.1"/>
    <property type="molecule type" value="Genomic_DNA"/>
</dbReference>
<proteinExistence type="inferred from homology"/>
<feature type="domain" description="Acyl-CoA dehydrogenase/oxidase C-terminal" evidence="6">
    <location>
        <begin position="230"/>
        <end position="376"/>
    </location>
</feature>
<dbReference type="RefSeq" id="WP_251933638.1">
    <property type="nucleotide sequence ID" value="NZ_CP098747.1"/>
</dbReference>
<dbReference type="InterPro" id="IPR009100">
    <property type="entry name" value="AcylCoA_DH/oxidase_NM_dom_sf"/>
</dbReference>
<keyword evidence="4 5" id="KW-0274">FAD</keyword>
<reference evidence="9" key="1">
    <citation type="submission" date="2022-06" db="EMBL/GenBank/DDBJ databases">
        <title>Sneathiella actinostolidae sp. nov., isolated from a sea anemonein the Western Pacific Ocean.</title>
        <authorList>
            <person name="Wei M.J."/>
        </authorList>
    </citation>
    <scope>NUCLEOTIDE SEQUENCE</scope>
    <source>
        <strain evidence="9">PHK-P5</strain>
    </source>
</reference>
<dbReference type="InterPro" id="IPR037069">
    <property type="entry name" value="AcylCoA_DH/ox_N_sf"/>
</dbReference>
<organism evidence="9 10">
    <name type="scientific">Sneathiella marina</name>
    <dbReference type="NCBI Taxonomy" id="2950108"/>
    <lineage>
        <taxon>Bacteria</taxon>
        <taxon>Pseudomonadati</taxon>
        <taxon>Pseudomonadota</taxon>
        <taxon>Alphaproteobacteria</taxon>
        <taxon>Sneathiellales</taxon>
        <taxon>Sneathiellaceae</taxon>
        <taxon>Sneathiella</taxon>
    </lineage>
</organism>
<evidence type="ECO:0000256" key="1">
    <source>
        <dbReference type="ARBA" id="ARBA00001974"/>
    </source>
</evidence>
<dbReference type="PANTHER" id="PTHR43884:SF12">
    <property type="entry name" value="ISOVALERYL-COA DEHYDROGENASE, MITOCHONDRIAL-RELATED"/>
    <property type="match status" value="1"/>
</dbReference>
<protein>
    <submittedName>
        <fullName evidence="9">Acyl-CoA dehydrogenase family protein</fullName>
    </submittedName>
</protein>
<dbReference type="PIRSF" id="PIRSF016578">
    <property type="entry name" value="HsaA"/>
    <property type="match status" value="1"/>
</dbReference>
<dbReference type="SUPFAM" id="SSF47203">
    <property type="entry name" value="Acyl-CoA dehydrogenase C-terminal domain-like"/>
    <property type="match status" value="1"/>
</dbReference>
<evidence type="ECO:0000259" key="8">
    <source>
        <dbReference type="Pfam" id="PF02771"/>
    </source>
</evidence>
<keyword evidence="5" id="KW-0560">Oxidoreductase</keyword>